<gene>
    <name evidence="2" type="ORF">RSOLAG22IIIB_08189</name>
</gene>
<feature type="compositionally biased region" description="Acidic residues" evidence="1">
    <location>
        <begin position="73"/>
        <end position="89"/>
    </location>
</feature>
<dbReference type="AlphaFoldDB" id="A0A0K6FRR1"/>
<feature type="region of interest" description="Disordered" evidence="1">
    <location>
        <begin position="385"/>
        <end position="416"/>
    </location>
</feature>
<proteinExistence type="predicted"/>
<dbReference type="Proteomes" id="UP000044841">
    <property type="component" value="Unassembled WGS sequence"/>
</dbReference>
<feature type="region of interest" description="Disordered" evidence="1">
    <location>
        <begin position="67"/>
        <end position="134"/>
    </location>
</feature>
<reference evidence="2 3" key="1">
    <citation type="submission" date="2015-07" db="EMBL/GenBank/DDBJ databases">
        <authorList>
            <person name="Noorani M."/>
        </authorList>
    </citation>
    <scope>NUCLEOTIDE SEQUENCE [LARGE SCALE GENOMIC DNA]</scope>
    <source>
        <strain evidence="2">BBA 69670</strain>
    </source>
</reference>
<evidence type="ECO:0000313" key="2">
    <source>
        <dbReference type="EMBL" id="CUA68935.1"/>
    </source>
</evidence>
<dbReference type="EMBL" id="CYGV01000591">
    <property type="protein sequence ID" value="CUA68935.1"/>
    <property type="molecule type" value="Genomic_DNA"/>
</dbReference>
<name>A0A0K6FRR1_9AGAM</name>
<protein>
    <submittedName>
        <fullName evidence="2">Uncharacterized protein</fullName>
    </submittedName>
</protein>
<feature type="compositionally biased region" description="Polar residues" evidence="1">
    <location>
        <begin position="96"/>
        <end position="119"/>
    </location>
</feature>
<evidence type="ECO:0000313" key="3">
    <source>
        <dbReference type="Proteomes" id="UP000044841"/>
    </source>
</evidence>
<organism evidence="2 3">
    <name type="scientific">Rhizoctonia solani</name>
    <dbReference type="NCBI Taxonomy" id="456999"/>
    <lineage>
        <taxon>Eukaryota</taxon>
        <taxon>Fungi</taxon>
        <taxon>Dikarya</taxon>
        <taxon>Basidiomycota</taxon>
        <taxon>Agaricomycotina</taxon>
        <taxon>Agaricomycetes</taxon>
        <taxon>Cantharellales</taxon>
        <taxon>Ceratobasidiaceae</taxon>
        <taxon>Rhizoctonia</taxon>
    </lineage>
</organism>
<evidence type="ECO:0000256" key="1">
    <source>
        <dbReference type="SAM" id="MobiDB-lite"/>
    </source>
</evidence>
<accession>A0A0K6FRR1</accession>
<sequence length="600" mass="65874">MTICTADQENDTSVPVDLGDLAATVALASEALDAAANALTGAAAAVSDAYRLLESLRSDITKLIHATTSTADAPEELDSSDGEEIDEESPDRTSENADINDQQSLSVPESGQPDDQVTSDPPLPWSPGTQVAAPPFQSALHGTEEEVIGNSQLDDEIDMPLSSVRPRLGAREMHPIPPSEPGHPISNDGEWNPSSLLEVMKSHLMIPPGRNYIHLDQSSDGLAFIAYMALQAKRIICVVPDYRLGTYSQLLKSLTHAGVHRLDTPEQFKYASQIAATFDPSSYNIFLTPYNKFVLNAPLFQLVFPDCILHWGQPSGAYCYIVLPSLSSTVRTCVMVIGEDDFDGKFYGVESYPDIVLDACFSSNSPFQLLCDISAELLPEARHPVQNAHASGSRTNVPQPKETHPTRVSSITVDPEQPRDPLPAGHYYIVLDKPYDKDVVSLISYIASNSSKVICHIPKGIGRDLASYQRLINLVTGIKVIVSAGIKNKHVKVATSQLKSARNAVLLRTANPDWYSFLSRSLVDAIIHWGVPKDLPGYVEECKTKVQRSYLVLTMSQYSSVQWKLDSNRWIRQHPYIQASEFSRTGSSLNNLRNQAARYL</sequence>
<keyword evidence="3" id="KW-1185">Reference proteome</keyword>
<feature type="compositionally biased region" description="Polar residues" evidence="1">
    <location>
        <begin position="388"/>
        <end position="398"/>
    </location>
</feature>